<dbReference type="AlphaFoldDB" id="A0A6J5TI97"/>
<accession>A0A6J5TI97</accession>
<dbReference type="PANTHER" id="PTHR48451:SF1">
    <property type="entry name" value="DUF4218 DOMAIN-CONTAINING PROTEIN"/>
    <property type="match status" value="1"/>
</dbReference>
<reference evidence="1 2" key="1">
    <citation type="submission" date="2020-05" db="EMBL/GenBank/DDBJ databases">
        <authorList>
            <person name="Campoy J."/>
            <person name="Schneeberger K."/>
            <person name="Spophaly S."/>
        </authorList>
    </citation>
    <scope>NUCLEOTIDE SEQUENCE [LARGE SCALE GENOMIC DNA]</scope>
    <source>
        <strain evidence="1">PruArmRojPasFocal</strain>
    </source>
</reference>
<gene>
    <name evidence="1" type="ORF">CURHAP_LOCUS4095</name>
</gene>
<evidence type="ECO:0000313" key="2">
    <source>
        <dbReference type="Proteomes" id="UP000507222"/>
    </source>
</evidence>
<evidence type="ECO:0000313" key="1">
    <source>
        <dbReference type="EMBL" id="CAB4263573.1"/>
    </source>
</evidence>
<name>A0A6J5TI97_PRUAR</name>
<dbReference type="Proteomes" id="UP000507222">
    <property type="component" value="Unassembled WGS sequence"/>
</dbReference>
<dbReference type="EMBL" id="CAEKDK010000001">
    <property type="protein sequence ID" value="CAB4263573.1"/>
    <property type="molecule type" value="Genomic_DNA"/>
</dbReference>
<organism evidence="1 2">
    <name type="scientific">Prunus armeniaca</name>
    <name type="common">Apricot</name>
    <name type="synonym">Armeniaca vulgaris</name>
    <dbReference type="NCBI Taxonomy" id="36596"/>
    <lineage>
        <taxon>Eukaryota</taxon>
        <taxon>Viridiplantae</taxon>
        <taxon>Streptophyta</taxon>
        <taxon>Embryophyta</taxon>
        <taxon>Tracheophyta</taxon>
        <taxon>Spermatophyta</taxon>
        <taxon>Magnoliopsida</taxon>
        <taxon>eudicotyledons</taxon>
        <taxon>Gunneridae</taxon>
        <taxon>Pentapetalae</taxon>
        <taxon>rosids</taxon>
        <taxon>fabids</taxon>
        <taxon>Rosales</taxon>
        <taxon>Rosaceae</taxon>
        <taxon>Amygdaloideae</taxon>
        <taxon>Amygdaleae</taxon>
        <taxon>Prunus</taxon>
    </lineage>
</organism>
<proteinExistence type="predicted"/>
<dbReference type="PANTHER" id="PTHR48451">
    <property type="entry name" value="DUF4218 DOMAIN-CONTAINING PROTEIN"/>
    <property type="match status" value="1"/>
</dbReference>
<sequence length="182" mass="21248">MSGFNLEPPKRIPVLTKRHPPLLFLFDLLLSCLMVAKLRNLSYIVEEYLSFCALYLGDDTVHKRNKLGRNVDAQGSNMREGFEIFKGLSKSLGRVKYFHIDHQEWDRAHIHVFWNTPEVQPYIREHVECEKATRRPRMTNYNQIQNGVGQVSDDLRALASGPRRWAGLWTRLIVMLLPETRT</sequence>
<protein>
    <submittedName>
        <fullName evidence="1">Uncharacterized protein</fullName>
    </submittedName>
</protein>